<keyword evidence="2 4" id="KW-0732">Signal</keyword>
<feature type="domain" description="SAF" evidence="5">
    <location>
        <begin position="108"/>
        <end position="169"/>
    </location>
</feature>
<feature type="chain" id="PRO_5038170276" description="Flagella basal body P-ring formation protein FlgA" evidence="4">
    <location>
        <begin position="25"/>
        <end position="235"/>
    </location>
</feature>
<protein>
    <recommendedName>
        <fullName evidence="4">Flagella basal body P-ring formation protein FlgA</fullName>
    </recommendedName>
</protein>
<evidence type="ECO:0000256" key="4">
    <source>
        <dbReference type="RuleBase" id="RU362063"/>
    </source>
</evidence>
<comment type="function">
    <text evidence="4">Involved in the assembly process of the P-ring formation. It may associate with FlgF on the rod constituting a structure essential for the P-ring assembly or may act as a modulator protein for the P-ring assembly.</text>
</comment>
<comment type="similarity">
    <text evidence="4">Belongs to the FlgA family.</text>
</comment>
<dbReference type="InterPro" id="IPR013974">
    <property type="entry name" value="SAF"/>
</dbReference>
<keyword evidence="3 4" id="KW-0574">Periplasm</keyword>
<dbReference type="PANTHER" id="PTHR36307:SF1">
    <property type="entry name" value="FLAGELLA BASAL BODY P-RING FORMATION PROTEIN FLGA"/>
    <property type="match status" value="1"/>
</dbReference>
<dbReference type="Proteomes" id="UP000628984">
    <property type="component" value="Unassembled WGS sequence"/>
</dbReference>
<comment type="caution">
    <text evidence="6">The sequence shown here is derived from an EMBL/GenBank/DDBJ whole genome shotgun (WGS) entry which is preliminary data.</text>
</comment>
<evidence type="ECO:0000256" key="1">
    <source>
        <dbReference type="ARBA" id="ARBA00004418"/>
    </source>
</evidence>
<dbReference type="AlphaFoldDB" id="A0A918IKQ4"/>
<evidence type="ECO:0000313" key="6">
    <source>
        <dbReference type="EMBL" id="GGW21476.1"/>
    </source>
</evidence>
<proteinExistence type="inferred from homology"/>
<dbReference type="SMART" id="SM00858">
    <property type="entry name" value="SAF"/>
    <property type="match status" value="1"/>
</dbReference>
<dbReference type="GO" id="GO:0042597">
    <property type="term" value="C:periplasmic space"/>
    <property type="evidence" value="ECO:0007669"/>
    <property type="project" value="UniProtKB-SubCell"/>
</dbReference>
<organism evidence="6 7">
    <name type="scientific">Gemmobacter lanyuensis</name>
    <dbReference type="NCBI Taxonomy" id="1054497"/>
    <lineage>
        <taxon>Bacteria</taxon>
        <taxon>Pseudomonadati</taxon>
        <taxon>Pseudomonadota</taxon>
        <taxon>Alphaproteobacteria</taxon>
        <taxon>Rhodobacterales</taxon>
        <taxon>Paracoccaceae</taxon>
        <taxon>Gemmobacter</taxon>
    </lineage>
</organism>
<evidence type="ECO:0000259" key="5">
    <source>
        <dbReference type="SMART" id="SM00858"/>
    </source>
</evidence>
<sequence length="235" mass="24768">MIAPARVLGYGALIAAMLAPQARALEALEVQALVRAAMEAAGQPATEITVPARPLPACTTPPEVLPFQGSWRSIELRCADPVWKRVLRSAASPSALPRGAKAPEAPQREVLVLTRSLPKGAVIGPEDIALQPASALGRAEVFEDPALVIGRRLKQGLGGGQPLLARQLETDYAVEADTPATLTLTTRGISVTVTVLPLENGETGEVIRLRHPVSGREIRARVIGRDNLAMAANTP</sequence>
<dbReference type="InterPro" id="IPR017585">
    <property type="entry name" value="SAF_FlgA"/>
</dbReference>
<evidence type="ECO:0000313" key="7">
    <source>
        <dbReference type="Proteomes" id="UP000628984"/>
    </source>
</evidence>
<dbReference type="Gene3D" id="3.90.1210.10">
    <property type="entry name" value="Antifreeze-like/N-acetylneuraminic acid synthase C-terminal domain"/>
    <property type="match status" value="1"/>
</dbReference>
<dbReference type="EMBL" id="BMYQ01000001">
    <property type="protein sequence ID" value="GGW21476.1"/>
    <property type="molecule type" value="Genomic_DNA"/>
</dbReference>
<dbReference type="CDD" id="cd11614">
    <property type="entry name" value="SAF_CpaB_FlgA_like"/>
    <property type="match status" value="1"/>
</dbReference>
<keyword evidence="7" id="KW-1185">Reference proteome</keyword>
<dbReference type="RefSeq" id="WP_189631941.1">
    <property type="nucleotide sequence ID" value="NZ_BMYQ01000001.1"/>
</dbReference>
<accession>A0A918IKQ4</accession>
<dbReference type="Pfam" id="PF13144">
    <property type="entry name" value="ChapFlgA"/>
    <property type="match status" value="1"/>
</dbReference>
<evidence type="ECO:0000256" key="3">
    <source>
        <dbReference type="ARBA" id="ARBA00022764"/>
    </source>
</evidence>
<comment type="subcellular location">
    <subcellularLocation>
        <location evidence="1 4">Periplasm</location>
    </subcellularLocation>
</comment>
<name>A0A918IKQ4_9RHOB</name>
<keyword evidence="4" id="KW-1005">Bacterial flagellum biogenesis</keyword>
<reference evidence="6" key="1">
    <citation type="journal article" date="2014" name="Int. J. Syst. Evol. Microbiol.">
        <title>Complete genome sequence of Corynebacterium casei LMG S-19264T (=DSM 44701T), isolated from a smear-ripened cheese.</title>
        <authorList>
            <consortium name="US DOE Joint Genome Institute (JGI-PGF)"/>
            <person name="Walter F."/>
            <person name="Albersmeier A."/>
            <person name="Kalinowski J."/>
            <person name="Ruckert C."/>
        </authorList>
    </citation>
    <scope>NUCLEOTIDE SEQUENCE</scope>
    <source>
        <strain evidence="6">KCTC 23714</strain>
    </source>
</reference>
<dbReference type="InterPro" id="IPR039246">
    <property type="entry name" value="Flagellar_FlgA"/>
</dbReference>
<reference evidence="6" key="2">
    <citation type="submission" date="2020-09" db="EMBL/GenBank/DDBJ databases">
        <authorList>
            <person name="Sun Q."/>
            <person name="Kim S."/>
        </authorList>
    </citation>
    <scope>NUCLEOTIDE SEQUENCE</scope>
    <source>
        <strain evidence="6">KCTC 23714</strain>
    </source>
</reference>
<gene>
    <name evidence="6" type="ORF">GCM10011452_01990</name>
</gene>
<dbReference type="PANTHER" id="PTHR36307">
    <property type="entry name" value="FLAGELLA BASAL BODY P-RING FORMATION PROTEIN FLGA"/>
    <property type="match status" value="1"/>
</dbReference>
<feature type="signal peptide" evidence="4">
    <location>
        <begin position="1"/>
        <end position="24"/>
    </location>
</feature>
<dbReference type="NCBIfam" id="TIGR03170">
    <property type="entry name" value="flgA_cterm"/>
    <property type="match status" value="1"/>
</dbReference>
<evidence type="ECO:0000256" key="2">
    <source>
        <dbReference type="ARBA" id="ARBA00022729"/>
    </source>
</evidence>
<dbReference type="Gene3D" id="2.30.30.760">
    <property type="match status" value="1"/>
</dbReference>
<dbReference type="GO" id="GO:0044780">
    <property type="term" value="P:bacterial-type flagellum assembly"/>
    <property type="evidence" value="ECO:0007669"/>
    <property type="project" value="InterPro"/>
</dbReference>